<keyword evidence="10" id="KW-1185">Reference proteome</keyword>
<dbReference type="EMBL" id="CAJJDM010000017">
    <property type="protein sequence ID" value="CAD8052811.1"/>
    <property type="molecule type" value="Genomic_DNA"/>
</dbReference>
<comment type="caution">
    <text evidence="9">The sequence shown here is derived from an EMBL/GenBank/DDBJ whole genome shotgun (WGS) entry which is preliminary data.</text>
</comment>
<sequence length="304" mass="35451">METHGSIPNYEITRVIGSGAFGYVFEAFDTKRRQKVALKRMQKVGKISSRECDILMQLKTCPNVVKLIDVFYSRSEDNKMVQNIILEFMDQNLENIIIDHRKRKDYFDTKTLKNYLYQMLKGLDQIHKKHIAHRDLKPENVLIQDGTLKLCDFGSAKEMTGTTINTPYIVSRFYRAPELLLGVTNYTESIDIWAFGCIMAELALLEPFFIGKSEGDQLFQILKIMGSFTEEDLKYFEKVVPFDINLFQEFPEYKAINLNDKFSNVEDKGNFVDLLKKLLKYIPEQRPTASLALQHQYFKDFIDQ</sequence>
<dbReference type="PROSITE" id="PS00108">
    <property type="entry name" value="PROTEIN_KINASE_ST"/>
    <property type="match status" value="1"/>
</dbReference>
<dbReference type="PROSITE" id="PS00107">
    <property type="entry name" value="PROTEIN_KINASE_ATP"/>
    <property type="match status" value="1"/>
</dbReference>
<evidence type="ECO:0000256" key="3">
    <source>
        <dbReference type="ARBA" id="ARBA00022741"/>
    </source>
</evidence>
<dbReference type="GO" id="GO:0005737">
    <property type="term" value="C:cytoplasm"/>
    <property type="evidence" value="ECO:0007669"/>
    <property type="project" value="TreeGrafter"/>
</dbReference>
<name>A0A8S1KEV5_PARPR</name>
<keyword evidence="1 7" id="KW-0723">Serine/threonine-protein kinase</keyword>
<dbReference type="InterPro" id="IPR008271">
    <property type="entry name" value="Ser/Thr_kinase_AS"/>
</dbReference>
<dbReference type="CDD" id="cd14137">
    <property type="entry name" value="STKc_GSK3"/>
    <property type="match status" value="1"/>
</dbReference>
<dbReference type="GO" id="GO:0004674">
    <property type="term" value="F:protein serine/threonine kinase activity"/>
    <property type="evidence" value="ECO:0007669"/>
    <property type="project" value="UniProtKB-KW"/>
</dbReference>
<evidence type="ECO:0000256" key="7">
    <source>
        <dbReference type="RuleBase" id="RU000304"/>
    </source>
</evidence>
<feature type="binding site" evidence="6">
    <location>
        <position position="39"/>
    </location>
    <ligand>
        <name>ATP</name>
        <dbReference type="ChEBI" id="CHEBI:30616"/>
    </ligand>
</feature>
<reference evidence="9" key="1">
    <citation type="submission" date="2021-01" db="EMBL/GenBank/DDBJ databases">
        <authorList>
            <consortium name="Genoscope - CEA"/>
            <person name="William W."/>
        </authorList>
    </citation>
    <scope>NUCLEOTIDE SEQUENCE</scope>
</reference>
<dbReference type="FunFam" id="1.10.510.10:FF:000624">
    <property type="entry name" value="Mitogen-activated protein kinase"/>
    <property type="match status" value="1"/>
</dbReference>
<keyword evidence="5 6" id="KW-0067">ATP-binding</keyword>
<protein>
    <recommendedName>
        <fullName evidence="8">Protein kinase domain-containing protein</fullName>
    </recommendedName>
</protein>
<gene>
    <name evidence="9" type="ORF">PPRIM_AZ9-3.1.T0200013</name>
</gene>
<keyword evidence="4" id="KW-0418">Kinase</keyword>
<dbReference type="GO" id="GO:0030154">
    <property type="term" value="P:cell differentiation"/>
    <property type="evidence" value="ECO:0007669"/>
    <property type="project" value="TreeGrafter"/>
</dbReference>
<evidence type="ECO:0000256" key="4">
    <source>
        <dbReference type="ARBA" id="ARBA00022777"/>
    </source>
</evidence>
<dbReference type="Pfam" id="PF00069">
    <property type="entry name" value="Pkinase"/>
    <property type="match status" value="1"/>
</dbReference>
<evidence type="ECO:0000256" key="2">
    <source>
        <dbReference type="ARBA" id="ARBA00022679"/>
    </source>
</evidence>
<dbReference type="PANTHER" id="PTHR24057:SF0">
    <property type="entry name" value="PROTEIN KINASE SHAGGY-RELATED"/>
    <property type="match status" value="1"/>
</dbReference>
<dbReference type="InterPro" id="IPR039192">
    <property type="entry name" value="STKc_GSK3"/>
</dbReference>
<feature type="domain" description="Protein kinase" evidence="8">
    <location>
        <begin position="10"/>
        <end position="298"/>
    </location>
</feature>
<keyword evidence="3 6" id="KW-0547">Nucleotide-binding</keyword>
<dbReference type="AlphaFoldDB" id="A0A8S1KEV5"/>
<organism evidence="9 10">
    <name type="scientific">Paramecium primaurelia</name>
    <dbReference type="NCBI Taxonomy" id="5886"/>
    <lineage>
        <taxon>Eukaryota</taxon>
        <taxon>Sar</taxon>
        <taxon>Alveolata</taxon>
        <taxon>Ciliophora</taxon>
        <taxon>Intramacronucleata</taxon>
        <taxon>Oligohymenophorea</taxon>
        <taxon>Peniculida</taxon>
        <taxon>Parameciidae</taxon>
        <taxon>Paramecium</taxon>
    </lineage>
</organism>
<dbReference type="GO" id="GO:0005634">
    <property type="term" value="C:nucleus"/>
    <property type="evidence" value="ECO:0007669"/>
    <property type="project" value="TreeGrafter"/>
</dbReference>
<dbReference type="PANTHER" id="PTHR24057">
    <property type="entry name" value="GLYCOGEN SYNTHASE KINASE-3 ALPHA"/>
    <property type="match status" value="1"/>
</dbReference>
<keyword evidence="2" id="KW-0808">Transferase</keyword>
<accession>A0A8S1KEV5</accession>
<evidence type="ECO:0000313" key="10">
    <source>
        <dbReference type="Proteomes" id="UP000688137"/>
    </source>
</evidence>
<dbReference type="Proteomes" id="UP000688137">
    <property type="component" value="Unassembled WGS sequence"/>
</dbReference>
<evidence type="ECO:0000256" key="5">
    <source>
        <dbReference type="ARBA" id="ARBA00022840"/>
    </source>
</evidence>
<dbReference type="InterPro" id="IPR017441">
    <property type="entry name" value="Protein_kinase_ATP_BS"/>
</dbReference>
<evidence type="ECO:0000256" key="1">
    <source>
        <dbReference type="ARBA" id="ARBA00022527"/>
    </source>
</evidence>
<evidence type="ECO:0000256" key="6">
    <source>
        <dbReference type="PROSITE-ProRule" id="PRU10141"/>
    </source>
</evidence>
<evidence type="ECO:0000259" key="8">
    <source>
        <dbReference type="PROSITE" id="PS50011"/>
    </source>
</evidence>
<comment type="similarity">
    <text evidence="7">Belongs to the protein kinase superfamily.</text>
</comment>
<dbReference type="GO" id="GO:0007165">
    <property type="term" value="P:signal transduction"/>
    <property type="evidence" value="ECO:0007669"/>
    <property type="project" value="TreeGrafter"/>
</dbReference>
<evidence type="ECO:0000313" key="9">
    <source>
        <dbReference type="EMBL" id="CAD8052811.1"/>
    </source>
</evidence>
<dbReference type="GO" id="GO:0005524">
    <property type="term" value="F:ATP binding"/>
    <property type="evidence" value="ECO:0007669"/>
    <property type="project" value="UniProtKB-UniRule"/>
</dbReference>
<dbReference type="PROSITE" id="PS50011">
    <property type="entry name" value="PROTEIN_KINASE_DOM"/>
    <property type="match status" value="1"/>
</dbReference>
<dbReference type="SMART" id="SM00220">
    <property type="entry name" value="S_TKc"/>
    <property type="match status" value="1"/>
</dbReference>
<proteinExistence type="inferred from homology"/>
<dbReference type="InterPro" id="IPR000719">
    <property type="entry name" value="Prot_kinase_dom"/>
</dbReference>
<dbReference type="OMA" id="MFYTSED"/>
<dbReference type="InterPro" id="IPR050591">
    <property type="entry name" value="GSK-3"/>
</dbReference>